<dbReference type="PRINTS" id="PR00742">
    <property type="entry name" value="GLHYDRLASE35"/>
</dbReference>
<dbReference type="FunFam" id="3.20.20.80:FF:000115">
    <property type="entry name" value="Beta-galactosidase"/>
    <property type="match status" value="1"/>
</dbReference>
<dbReference type="GO" id="GO:0005975">
    <property type="term" value="P:carbohydrate metabolic process"/>
    <property type="evidence" value="ECO:0007669"/>
    <property type="project" value="InterPro"/>
</dbReference>
<reference evidence="5" key="1">
    <citation type="journal article" date="2021" name="PeerJ">
        <title>Extensive microbial diversity within the chicken gut microbiome revealed by metagenomics and culture.</title>
        <authorList>
            <person name="Gilroy R."/>
            <person name="Ravi A."/>
            <person name="Getino M."/>
            <person name="Pursley I."/>
            <person name="Horton D.L."/>
            <person name="Alikhan N.F."/>
            <person name="Baker D."/>
            <person name="Gharbi K."/>
            <person name="Hall N."/>
            <person name="Watson M."/>
            <person name="Adriaenssens E.M."/>
            <person name="Foster-Nyarko E."/>
            <person name="Jarju S."/>
            <person name="Secka A."/>
            <person name="Antonio M."/>
            <person name="Oren A."/>
            <person name="Chaudhuri R.R."/>
            <person name="La Ragione R."/>
            <person name="Hildebrand F."/>
            <person name="Pallen M.J."/>
        </authorList>
    </citation>
    <scope>NUCLEOTIDE SEQUENCE</scope>
    <source>
        <strain evidence="5">B5-657</strain>
    </source>
</reference>
<evidence type="ECO:0000313" key="6">
    <source>
        <dbReference type="Proteomes" id="UP000824229"/>
    </source>
</evidence>
<reference evidence="5" key="2">
    <citation type="submission" date="2021-04" db="EMBL/GenBank/DDBJ databases">
        <authorList>
            <person name="Gilroy R."/>
        </authorList>
    </citation>
    <scope>NUCLEOTIDE SEQUENCE</scope>
    <source>
        <strain evidence="5">B5-657</strain>
    </source>
</reference>
<dbReference type="PANTHER" id="PTHR23421">
    <property type="entry name" value="BETA-GALACTOSIDASE RELATED"/>
    <property type="match status" value="1"/>
</dbReference>
<evidence type="ECO:0000313" key="5">
    <source>
        <dbReference type="EMBL" id="MBU3803635.1"/>
    </source>
</evidence>
<dbReference type="Gene3D" id="3.20.20.80">
    <property type="entry name" value="Glycosidases"/>
    <property type="match status" value="1"/>
</dbReference>
<comment type="caution">
    <text evidence="5">The sequence shown here is derived from an EMBL/GenBank/DDBJ whole genome shotgun (WGS) entry which is preliminary data.</text>
</comment>
<dbReference type="AlphaFoldDB" id="A0A9E2KAS3"/>
<keyword evidence="2" id="KW-0378">Hydrolase</keyword>
<evidence type="ECO:0000256" key="2">
    <source>
        <dbReference type="ARBA" id="ARBA00022801"/>
    </source>
</evidence>
<dbReference type="Pfam" id="PF01301">
    <property type="entry name" value="Glyco_hydro_35"/>
    <property type="match status" value="1"/>
</dbReference>
<keyword evidence="3" id="KW-0326">Glycosidase</keyword>
<dbReference type="InterPro" id="IPR001944">
    <property type="entry name" value="Glycoside_Hdrlase_35"/>
</dbReference>
<proteinExistence type="inferred from homology"/>
<dbReference type="InterPro" id="IPR031330">
    <property type="entry name" value="Gly_Hdrlase_35_cat"/>
</dbReference>
<gene>
    <name evidence="5" type="ORF">H9872_02595</name>
</gene>
<sequence length="300" mass="34597">MRGIFEVKDTFYLNNKPFKIISGAIHYFRVVPQYWKDRLEKLKAMGCNTVETYVPWNMHEPYQGSFCFEGMLDVKQFIELAGELGLWVIVRPSPYICAEWEFGGLPAWLLKEDNMRLRSSDPKFLGYVNHYYKKLFEILTPLQIQNGGPIILFQIENEYGYYGDDTHYLLALKEMMIQEGVKVPLVTSDGPWGDALDCGKVEGVLQTANFGSKAKEQFDILREKMPSGPLMCMEFWVGWFDHWGCSKHHTTDYEANTQDLEDLLQLGSVNIYMFEGGTNFGFMNGANYYDALTPDVTSYD</sequence>
<feature type="non-terminal residue" evidence="5">
    <location>
        <position position="300"/>
    </location>
</feature>
<evidence type="ECO:0000259" key="4">
    <source>
        <dbReference type="Pfam" id="PF01301"/>
    </source>
</evidence>
<evidence type="ECO:0000256" key="1">
    <source>
        <dbReference type="ARBA" id="ARBA00009809"/>
    </source>
</evidence>
<dbReference type="Gene3D" id="2.60.120.260">
    <property type="entry name" value="Galactose-binding domain-like"/>
    <property type="match status" value="1"/>
</dbReference>
<dbReference type="SUPFAM" id="SSF51445">
    <property type="entry name" value="(Trans)glycosidases"/>
    <property type="match status" value="1"/>
</dbReference>
<feature type="domain" description="Glycoside hydrolase 35 catalytic" evidence="4">
    <location>
        <begin position="11"/>
        <end position="300"/>
    </location>
</feature>
<organism evidence="5 6">
    <name type="scientific">Candidatus Cellulosilyticum pullistercoris</name>
    <dbReference type="NCBI Taxonomy" id="2838521"/>
    <lineage>
        <taxon>Bacteria</taxon>
        <taxon>Bacillati</taxon>
        <taxon>Bacillota</taxon>
        <taxon>Clostridia</taxon>
        <taxon>Lachnospirales</taxon>
        <taxon>Cellulosilyticaceae</taxon>
        <taxon>Cellulosilyticum</taxon>
    </lineage>
</organism>
<dbReference type="GO" id="GO:0004553">
    <property type="term" value="F:hydrolase activity, hydrolyzing O-glycosyl compounds"/>
    <property type="evidence" value="ECO:0007669"/>
    <property type="project" value="InterPro"/>
</dbReference>
<comment type="similarity">
    <text evidence="1">Belongs to the glycosyl hydrolase 35 family.</text>
</comment>
<dbReference type="InterPro" id="IPR019801">
    <property type="entry name" value="Glyco_hydro_35_CS"/>
</dbReference>
<dbReference type="Proteomes" id="UP000824229">
    <property type="component" value="Unassembled WGS sequence"/>
</dbReference>
<dbReference type="InterPro" id="IPR017853">
    <property type="entry name" value="GH"/>
</dbReference>
<dbReference type="EMBL" id="JAHLFQ010000050">
    <property type="protein sequence ID" value="MBU3803635.1"/>
    <property type="molecule type" value="Genomic_DNA"/>
</dbReference>
<dbReference type="PROSITE" id="PS01182">
    <property type="entry name" value="GLYCOSYL_HYDROL_F35"/>
    <property type="match status" value="1"/>
</dbReference>
<accession>A0A9E2KAS3</accession>
<protein>
    <submittedName>
        <fullName evidence="5">Beta-galactosidase</fullName>
    </submittedName>
</protein>
<name>A0A9E2KAS3_9FIRM</name>
<evidence type="ECO:0000256" key="3">
    <source>
        <dbReference type="ARBA" id="ARBA00023295"/>
    </source>
</evidence>